<dbReference type="Proteomes" id="UP000320390">
    <property type="component" value="Chromosome"/>
</dbReference>
<dbReference type="Gene3D" id="3.40.640.10">
    <property type="entry name" value="Type I PLP-dependent aspartate aminotransferase-like (Major domain)"/>
    <property type="match status" value="1"/>
</dbReference>
<dbReference type="InterPro" id="IPR015422">
    <property type="entry name" value="PyrdxlP-dep_Trfase_small"/>
</dbReference>
<dbReference type="RefSeq" id="WP_145199042.1">
    <property type="nucleotide sequence ID" value="NZ_CP036434.1"/>
</dbReference>
<proteinExistence type="predicted"/>
<sequence>MLSRSSAPPFDVVVFDCDSTLSSIEGIEELTAQLPDVQRDDVAALTNLAMDGRVPLEEVYGRRLDLIQPSRAEVDAIGARYLATLTAGALETVRALQFLGKEVAVISGGLAPPVEVVARYLGVAEDRVWAVGIDFDESGAYAGFDAASPLARRGGKAEIVERAFGDSSIVLVGDGATDLEARRVCDAFVAFTAVAERDEVARGADAVCRTDDFAALLPMLCTEEELERLTASGSRAFAQLVERARRPQLWIPGPTRVRPEVLDRLREPMIGHRTAEMRGVIAALDPHLRLAFGLAGAPLHEVGVHSCTATALMEMSLRALAPRASEGDASAPVRVLSLVNGSFSERYAEIAESVGARVTRIVSEVGAPADLAAARVALDQEGPFDAITVCLSETSSGALTEPTEIAGALARRGGAMLLVDAVTYLAAAPIDAARHGFDFVFAGTQKALALPPGLGVYAVSRRMLDAAASAPDRGFFLDLPLITAGHQDQNPPMTPTIPLLRALLYQLETITDGGLEVRLLGEPAAGRSGWELRFARHAKMRAMSSEWLDEHGLQRPGPQAHVTASPTVTCIGLGEPRVPGILAGMRAAGFEIAPGYGVLKASHVRIGHMGDHPVQEFRALLSALSGILHG</sequence>
<dbReference type="GO" id="GO:0019265">
    <property type="term" value="P:glycine biosynthetic process, by transamination of glyoxylate"/>
    <property type="evidence" value="ECO:0007669"/>
    <property type="project" value="TreeGrafter"/>
</dbReference>
<dbReference type="Pfam" id="PF00266">
    <property type="entry name" value="Aminotran_5"/>
    <property type="match status" value="1"/>
</dbReference>
<dbReference type="Gene3D" id="3.90.1150.10">
    <property type="entry name" value="Aspartate Aminotransferase, domain 1"/>
    <property type="match status" value="1"/>
</dbReference>
<name>A0A518EUD7_9BACT</name>
<evidence type="ECO:0000256" key="2">
    <source>
        <dbReference type="ARBA" id="ARBA00022898"/>
    </source>
</evidence>
<gene>
    <name evidence="5" type="ORF">Poly30_32290</name>
</gene>
<comment type="cofactor">
    <cofactor evidence="1 3">
        <name>pyridoxal 5'-phosphate</name>
        <dbReference type="ChEBI" id="CHEBI:597326"/>
    </cofactor>
</comment>
<dbReference type="InterPro" id="IPR015421">
    <property type="entry name" value="PyrdxlP-dep_Trfase_major"/>
</dbReference>
<dbReference type="NCBIfam" id="TIGR01488">
    <property type="entry name" value="HAD-SF-IB"/>
    <property type="match status" value="1"/>
</dbReference>
<dbReference type="PANTHER" id="PTHR21152">
    <property type="entry name" value="AMINOTRANSFERASE CLASS V"/>
    <property type="match status" value="1"/>
</dbReference>
<dbReference type="InterPro" id="IPR023214">
    <property type="entry name" value="HAD_sf"/>
</dbReference>
<evidence type="ECO:0000256" key="1">
    <source>
        <dbReference type="ARBA" id="ARBA00001933"/>
    </source>
</evidence>
<feature type="domain" description="Aminotransferase class V" evidence="4">
    <location>
        <begin position="348"/>
        <end position="475"/>
    </location>
</feature>
<evidence type="ECO:0000313" key="6">
    <source>
        <dbReference type="Proteomes" id="UP000320390"/>
    </source>
</evidence>
<keyword evidence="6" id="KW-1185">Reference proteome</keyword>
<dbReference type="SUPFAM" id="SSF53383">
    <property type="entry name" value="PLP-dependent transferases"/>
    <property type="match status" value="1"/>
</dbReference>
<reference evidence="5 6" key="1">
    <citation type="submission" date="2019-02" db="EMBL/GenBank/DDBJ databases">
        <title>Deep-cultivation of Planctomycetes and their phenomic and genomic characterization uncovers novel biology.</title>
        <authorList>
            <person name="Wiegand S."/>
            <person name="Jogler M."/>
            <person name="Boedeker C."/>
            <person name="Pinto D."/>
            <person name="Vollmers J."/>
            <person name="Rivas-Marin E."/>
            <person name="Kohn T."/>
            <person name="Peeters S.H."/>
            <person name="Heuer A."/>
            <person name="Rast P."/>
            <person name="Oberbeckmann S."/>
            <person name="Bunk B."/>
            <person name="Jeske O."/>
            <person name="Meyerdierks A."/>
            <person name="Storesund J.E."/>
            <person name="Kallscheuer N."/>
            <person name="Luecker S."/>
            <person name="Lage O.M."/>
            <person name="Pohl T."/>
            <person name="Merkel B.J."/>
            <person name="Hornburger P."/>
            <person name="Mueller R.-W."/>
            <person name="Bruemmer F."/>
            <person name="Labrenz M."/>
            <person name="Spormann A.M."/>
            <person name="Op den Camp H."/>
            <person name="Overmann J."/>
            <person name="Amann R."/>
            <person name="Jetten M.S.M."/>
            <person name="Mascher T."/>
            <person name="Medema M.H."/>
            <person name="Devos D.P."/>
            <person name="Kaster A.-K."/>
            <person name="Ovreas L."/>
            <person name="Rohde M."/>
            <person name="Galperin M.Y."/>
            <person name="Jogler C."/>
        </authorList>
    </citation>
    <scope>NUCLEOTIDE SEQUENCE [LARGE SCALE GENOMIC DNA]</scope>
    <source>
        <strain evidence="5 6">Poly30</strain>
    </source>
</reference>
<accession>A0A518EUD7</accession>
<dbReference type="OrthoDB" id="389074at2"/>
<dbReference type="InterPro" id="IPR020578">
    <property type="entry name" value="Aminotrans_V_PyrdxlP_BS"/>
</dbReference>
<protein>
    <submittedName>
        <fullName evidence="5">Soluble hydrogenase 42 kDa subunit</fullName>
        <ecNumber evidence="5">1.12.-.-</ecNumber>
    </submittedName>
</protein>
<dbReference type="EC" id="1.12.-.-" evidence="5"/>
<dbReference type="AlphaFoldDB" id="A0A518EUD7"/>
<organism evidence="5 6">
    <name type="scientific">Saltatorellus ferox</name>
    <dbReference type="NCBI Taxonomy" id="2528018"/>
    <lineage>
        <taxon>Bacteria</taxon>
        <taxon>Pseudomonadati</taxon>
        <taxon>Planctomycetota</taxon>
        <taxon>Planctomycetia</taxon>
        <taxon>Planctomycetia incertae sedis</taxon>
        <taxon>Saltatorellus</taxon>
    </lineage>
</organism>
<dbReference type="InterPro" id="IPR015424">
    <property type="entry name" value="PyrdxlP-dep_Trfase"/>
</dbReference>
<evidence type="ECO:0000313" key="5">
    <source>
        <dbReference type="EMBL" id="QDV07699.1"/>
    </source>
</evidence>
<dbReference type="Pfam" id="PF00702">
    <property type="entry name" value="Hydrolase"/>
    <property type="match status" value="1"/>
</dbReference>
<evidence type="ECO:0000259" key="4">
    <source>
        <dbReference type="Pfam" id="PF00266"/>
    </source>
</evidence>
<dbReference type="InterPro" id="IPR036412">
    <property type="entry name" value="HAD-like_sf"/>
</dbReference>
<dbReference type="SUPFAM" id="SSF56784">
    <property type="entry name" value="HAD-like"/>
    <property type="match status" value="1"/>
</dbReference>
<dbReference type="GO" id="GO:0016491">
    <property type="term" value="F:oxidoreductase activity"/>
    <property type="evidence" value="ECO:0007669"/>
    <property type="project" value="UniProtKB-KW"/>
</dbReference>
<evidence type="ECO:0000256" key="3">
    <source>
        <dbReference type="RuleBase" id="RU004504"/>
    </source>
</evidence>
<dbReference type="PROSITE" id="PS00595">
    <property type="entry name" value="AA_TRANSFER_CLASS_5"/>
    <property type="match status" value="1"/>
</dbReference>
<dbReference type="GO" id="GO:0004760">
    <property type="term" value="F:L-serine-pyruvate transaminase activity"/>
    <property type="evidence" value="ECO:0007669"/>
    <property type="project" value="TreeGrafter"/>
</dbReference>
<dbReference type="Gene3D" id="1.10.150.210">
    <property type="entry name" value="Phosphoserine phosphatase, domain 2"/>
    <property type="match status" value="1"/>
</dbReference>
<keyword evidence="2" id="KW-0663">Pyridoxal phosphate</keyword>
<dbReference type="InterPro" id="IPR000192">
    <property type="entry name" value="Aminotrans_V_dom"/>
</dbReference>
<dbReference type="PANTHER" id="PTHR21152:SF40">
    <property type="entry name" value="ALANINE--GLYOXYLATE AMINOTRANSFERASE"/>
    <property type="match status" value="1"/>
</dbReference>
<dbReference type="EMBL" id="CP036434">
    <property type="protein sequence ID" value="QDV07699.1"/>
    <property type="molecule type" value="Genomic_DNA"/>
</dbReference>
<dbReference type="GO" id="GO:0008453">
    <property type="term" value="F:alanine-glyoxylate transaminase activity"/>
    <property type="evidence" value="ECO:0007669"/>
    <property type="project" value="TreeGrafter"/>
</dbReference>
<keyword evidence="5" id="KW-0560">Oxidoreductase</keyword>
<dbReference type="Gene3D" id="3.40.50.1000">
    <property type="entry name" value="HAD superfamily/HAD-like"/>
    <property type="match status" value="1"/>
</dbReference>